<reference evidence="6 7" key="1">
    <citation type="journal article" date="2024" name="IMA Fungus">
        <title>IMA Genome - F19 : A genome assembly and annotation guide to empower mycologists, including annotated draft genome sequences of Ceratocystis pirilliformis, Diaporthe australafricana, Fusarium ophioides, Paecilomyces lecythidis, and Sporothrix stenoceras.</title>
        <authorList>
            <person name="Aylward J."/>
            <person name="Wilson A.M."/>
            <person name="Visagie C.M."/>
            <person name="Spraker J."/>
            <person name="Barnes I."/>
            <person name="Buitendag C."/>
            <person name="Ceriani C."/>
            <person name="Del Mar Angel L."/>
            <person name="du Plessis D."/>
            <person name="Fuchs T."/>
            <person name="Gasser K."/>
            <person name="Kramer D."/>
            <person name="Li W."/>
            <person name="Munsamy K."/>
            <person name="Piso A."/>
            <person name="Price J.L."/>
            <person name="Sonnekus B."/>
            <person name="Thomas C."/>
            <person name="van der Nest A."/>
            <person name="van Dijk A."/>
            <person name="van Heerden A."/>
            <person name="van Vuuren N."/>
            <person name="Yilmaz N."/>
            <person name="Duong T.A."/>
            <person name="van der Merwe N.A."/>
            <person name="Wingfield M.J."/>
            <person name="Wingfield B.D."/>
        </authorList>
    </citation>
    <scope>NUCLEOTIDE SEQUENCE [LARGE SCALE GENOMIC DNA]</scope>
    <source>
        <strain evidence="6 7">CMW 18300</strain>
    </source>
</reference>
<feature type="compositionally biased region" description="Low complexity" evidence="3">
    <location>
        <begin position="405"/>
        <end position="416"/>
    </location>
</feature>
<evidence type="ECO:0000256" key="1">
    <source>
        <dbReference type="ARBA" id="ARBA00022441"/>
    </source>
</evidence>
<evidence type="ECO:0000256" key="2">
    <source>
        <dbReference type="ARBA" id="ARBA00022737"/>
    </source>
</evidence>
<evidence type="ECO:0000259" key="5">
    <source>
        <dbReference type="PROSITE" id="PS51186"/>
    </source>
</evidence>
<dbReference type="InterPro" id="IPR015915">
    <property type="entry name" value="Kelch-typ_b-propeller"/>
</dbReference>
<dbReference type="Pfam" id="PF01344">
    <property type="entry name" value="Kelch_1"/>
    <property type="match status" value="1"/>
</dbReference>
<dbReference type="SUPFAM" id="SSF117281">
    <property type="entry name" value="Kelch motif"/>
    <property type="match status" value="2"/>
</dbReference>
<dbReference type="SMART" id="SM00612">
    <property type="entry name" value="Kelch"/>
    <property type="match status" value="3"/>
</dbReference>
<organism evidence="6 7">
    <name type="scientific">Diaporthe australafricana</name>
    <dbReference type="NCBI Taxonomy" id="127596"/>
    <lineage>
        <taxon>Eukaryota</taxon>
        <taxon>Fungi</taxon>
        <taxon>Dikarya</taxon>
        <taxon>Ascomycota</taxon>
        <taxon>Pezizomycotina</taxon>
        <taxon>Sordariomycetes</taxon>
        <taxon>Sordariomycetidae</taxon>
        <taxon>Diaporthales</taxon>
        <taxon>Diaporthaceae</taxon>
        <taxon>Diaporthe</taxon>
    </lineage>
</organism>
<dbReference type="Gene3D" id="2.120.10.80">
    <property type="entry name" value="Kelch-type beta propeller"/>
    <property type="match status" value="2"/>
</dbReference>
<dbReference type="Proteomes" id="UP001583177">
    <property type="component" value="Unassembled WGS sequence"/>
</dbReference>
<comment type="caution">
    <text evidence="6">The sequence shown here is derived from an EMBL/GenBank/DDBJ whole genome shotgun (WGS) entry which is preliminary data.</text>
</comment>
<feature type="domain" description="N-acetyltransferase" evidence="5">
    <location>
        <begin position="388"/>
        <end position="513"/>
    </location>
</feature>
<dbReference type="CDD" id="cd04301">
    <property type="entry name" value="NAT_SF"/>
    <property type="match status" value="1"/>
</dbReference>
<feature type="chain" id="PRO_5046302991" description="N-acetyltransferase domain-containing protein" evidence="4">
    <location>
        <begin position="19"/>
        <end position="538"/>
    </location>
</feature>
<dbReference type="InterPro" id="IPR000182">
    <property type="entry name" value="GNAT_dom"/>
</dbReference>
<gene>
    <name evidence="6" type="ORF">Daus18300_005310</name>
</gene>
<dbReference type="PROSITE" id="PS51186">
    <property type="entry name" value="GNAT"/>
    <property type="match status" value="1"/>
</dbReference>
<keyword evidence="4" id="KW-0732">Signal</keyword>
<keyword evidence="7" id="KW-1185">Reference proteome</keyword>
<dbReference type="InterPro" id="IPR016181">
    <property type="entry name" value="Acyl_CoA_acyltransferase"/>
</dbReference>
<evidence type="ECO:0000256" key="4">
    <source>
        <dbReference type="SAM" id="SignalP"/>
    </source>
</evidence>
<keyword evidence="2" id="KW-0677">Repeat</keyword>
<feature type="compositionally biased region" description="Basic and acidic residues" evidence="3">
    <location>
        <begin position="386"/>
        <end position="399"/>
    </location>
</feature>
<dbReference type="PANTHER" id="PTHR45632:SF3">
    <property type="entry name" value="KELCH-LIKE PROTEIN 32"/>
    <property type="match status" value="1"/>
</dbReference>
<feature type="compositionally biased region" description="Polar residues" evidence="3">
    <location>
        <begin position="369"/>
        <end position="382"/>
    </location>
</feature>
<feature type="signal peptide" evidence="4">
    <location>
        <begin position="1"/>
        <end position="18"/>
    </location>
</feature>
<evidence type="ECO:0000256" key="3">
    <source>
        <dbReference type="SAM" id="MobiDB-lite"/>
    </source>
</evidence>
<proteinExistence type="predicted"/>
<dbReference type="Pfam" id="PF13508">
    <property type="entry name" value="Acetyltransf_7"/>
    <property type="match status" value="1"/>
</dbReference>
<dbReference type="InterPro" id="IPR006652">
    <property type="entry name" value="Kelch_1"/>
</dbReference>
<dbReference type="SUPFAM" id="SSF55729">
    <property type="entry name" value="Acyl-CoA N-acyltransferases (Nat)"/>
    <property type="match status" value="1"/>
</dbReference>
<sequence length="538" mass="58544">MHIASLFASLGFVASGISQMVDGIWKTLAEIPYNVRQEHFVAALDNETLYIMGGIIPTDPAAPNITTTIDIVQAYDIPTDTWSNKSSVPMPLNHLNVAVVNGKMYSIGGLHVLPDAWHGIGNMFVYDPETDVWTNLTTTLPDNTFRGASVTAVRDDVIWMAGGVRLLVPGVGGYHVSTYNVTAYNVTSGAFLDLPIAAASLPEARDHGVGGIVGNKLFYAGGRINGQPNMRNTTFYLDLDDLEAGWVTTDSQMPTARAGAFFAIQDDLLWTFGGEVNYCSSNGLNVWDEVEVLNTTSLEWTSLSPMKVPRHGCNGVTIDGVIYFPGGGLRNNAWPTNYTDALELTKAVDDATGEILGFVCWGMRLDKANPNTATQGTKPQDATTEEGSKELDASVEKPDGNMAADDPSPQDPSLDPLEQLEELTSSHLAAFQERVMPKGARAMYVITITVHPKYQGRGVGPALIKQGTNRADAEGVFCWVHSSEAGVHTYQKCGFEEEATLEIDLDDWAKKVEIKPPVGDEKWGTYKFRYLIRQPKVT</sequence>
<keyword evidence="1" id="KW-0880">Kelch repeat</keyword>
<dbReference type="Gene3D" id="3.40.630.30">
    <property type="match status" value="1"/>
</dbReference>
<evidence type="ECO:0000313" key="7">
    <source>
        <dbReference type="Proteomes" id="UP001583177"/>
    </source>
</evidence>
<evidence type="ECO:0000313" key="6">
    <source>
        <dbReference type="EMBL" id="KAL1870245.1"/>
    </source>
</evidence>
<protein>
    <recommendedName>
        <fullName evidence="5">N-acetyltransferase domain-containing protein</fullName>
    </recommendedName>
</protein>
<dbReference type="EMBL" id="JAWRVE010000038">
    <property type="protein sequence ID" value="KAL1870245.1"/>
    <property type="molecule type" value="Genomic_DNA"/>
</dbReference>
<dbReference type="PANTHER" id="PTHR45632">
    <property type="entry name" value="LD33804P"/>
    <property type="match status" value="1"/>
</dbReference>
<feature type="region of interest" description="Disordered" evidence="3">
    <location>
        <begin position="369"/>
        <end position="416"/>
    </location>
</feature>
<name>A0ABR3X326_9PEZI</name>
<accession>A0ABR3X326</accession>